<dbReference type="Proteomes" id="UP000316775">
    <property type="component" value="Unassembled WGS sequence"/>
</dbReference>
<feature type="signal peptide" evidence="8">
    <location>
        <begin position="1"/>
        <end position="31"/>
    </location>
</feature>
<evidence type="ECO:0000256" key="8">
    <source>
        <dbReference type="SAM" id="SignalP"/>
    </source>
</evidence>
<feature type="chain" id="PRO_5023011112" evidence="8">
    <location>
        <begin position="32"/>
        <end position="1100"/>
    </location>
</feature>
<evidence type="ECO:0000256" key="5">
    <source>
        <dbReference type="ARBA" id="ARBA00023136"/>
    </source>
</evidence>
<keyword evidence="4 7" id="KW-0812">Transmembrane</keyword>
<keyword evidence="8" id="KW-0732">Signal</keyword>
<dbReference type="FunFam" id="2.170.130.10:FF:000008">
    <property type="entry name" value="SusC/RagA family TonB-linked outer membrane protein"/>
    <property type="match status" value="1"/>
</dbReference>
<comment type="subcellular location">
    <subcellularLocation>
        <location evidence="1 7">Cell outer membrane</location>
        <topology evidence="1 7">Multi-pass membrane protein</topology>
    </subcellularLocation>
</comment>
<dbReference type="Gene3D" id="2.60.40.1120">
    <property type="entry name" value="Carboxypeptidase-like, regulatory domain"/>
    <property type="match status" value="1"/>
</dbReference>
<dbReference type="InterPro" id="IPR039426">
    <property type="entry name" value="TonB-dep_rcpt-like"/>
</dbReference>
<keyword evidence="5 7" id="KW-0472">Membrane</keyword>
<dbReference type="NCBIfam" id="TIGR04056">
    <property type="entry name" value="OMP_RagA_SusC"/>
    <property type="match status" value="1"/>
</dbReference>
<dbReference type="RefSeq" id="WP_073246975.1">
    <property type="nucleotide sequence ID" value="NZ_BJNP01000020.1"/>
</dbReference>
<protein>
    <submittedName>
        <fullName evidence="10">SusC/RagA family TonB-linked outer membrane protein</fullName>
    </submittedName>
</protein>
<dbReference type="InterPro" id="IPR012910">
    <property type="entry name" value="Plug_dom"/>
</dbReference>
<evidence type="ECO:0000256" key="4">
    <source>
        <dbReference type="ARBA" id="ARBA00022692"/>
    </source>
</evidence>
<dbReference type="PROSITE" id="PS52016">
    <property type="entry name" value="TONB_DEPENDENT_REC_3"/>
    <property type="match status" value="1"/>
</dbReference>
<keyword evidence="6 7" id="KW-0998">Cell outer membrane</keyword>
<reference evidence="10 11" key="1">
    <citation type="submission" date="2019-06" db="EMBL/GenBank/DDBJ databases">
        <title>Whole genome shotgun sequence of Flavobacterium flevense NBRC 14960.</title>
        <authorList>
            <person name="Hosoyama A."/>
            <person name="Uohara A."/>
            <person name="Ohji S."/>
            <person name="Ichikawa N."/>
        </authorList>
    </citation>
    <scope>NUCLEOTIDE SEQUENCE [LARGE SCALE GENOMIC DNA]</scope>
    <source>
        <strain evidence="10 11">NBRC 14960</strain>
    </source>
</reference>
<evidence type="ECO:0000256" key="3">
    <source>
        <dbReference type="ARBA" id="ARBA00022452"/>
    </source>
</evidence>
<dbReference type="Gene3D" id="2.170.130.10">
    <property type="entry name" value="TonB-dependent receptor, plug domain"/>
    <property type="match status" value="1"/>
</dbReference>
<dbReference type="STRING" id="983.SAMN05443543_1134"/>
<dbReference type="InterPro" id="IPR036942">
    <property type="entry name" value="Beta-barrel_TonB_sf"/>
</dbReference>
<dbReference type="InterPro" id="IPR008969">
    <property type="entry name" value="CarboxyPept-like_regulatory"/>
</dbReference>
<dbReference type="InterPro" id="IPR023997">
    <property type="entry name" value="TonB-dep_OMP_SusC/RagA_CS"/>
</dbReference>
<dbReference type="InterPro" id="IPR037066">
    <property type="entry name" value="Plug_dom_sf"/>
</dbReference>
<keyword evidence="3 7" id="KW-1134">Transmembrane beta strand</keyword>
<dbReference type="SUPFAM" id="SSF49464">
    <property type="entry name" value="Carboxypeptidase regulatory domain-like"/>
    <property type="match status" value="1"/>
</dbReference>
<comment type="caution">
    <text evidence="10">The sequence shown here is derived from an EMBL/GenBank/DDBJ whole genome shotgun (WGS) entry which is preliminary data.</text>
</comment>
<evidence type="ECO:0000259" key="9">
    <source>
        <dbReference type="Pfam" id="PF07715"/>
    </source>
</evidence>
<dbReference type="Pfam" id="PF07715">
    <property type="entry name" value="Plug"/>
    <property type="match status" value="1"/>
</dbReference>
<evidence type="ECO:0000313" key="11">
    <source>
        <dbReference type="Proteomes" id="UP000316775"/>
    </source>
</evidence>
<dbReference type="SUPFAM" id="SSF56935">
    <property type="entry name" value="Porins"/>
    <property type="match status" value="1"/>
</dbReference>
<dbReference type="InterPro" id="IPR023996">
    <property type="entry name" value="TonB-dep_OMP_SusC/RagA"/>
</dbReference>
<dbReference type="Gene3D" id="2.40.170.20">
    <property type="entry name" value="TonB-dependent receptor, beta-barrel domain"/>
    <property type="match status" value="1"/>
</dbReference>
<name>A0A4Y4AW98_9FLAO</name>
<accession>A0A4Y4AW98</accession>
<keyword evidence="2 7" id="KW-0813">Transport</keyword>
<proteinExistence type="inferred from homology"/>
<dbReference type="NCBIfam" id="TIGR04057">
    <property type="entry name" value="SusC_RagA_signa"/>
    <property type="match status" value="1"/>
</dbReference>
<dbReference type="AlphaFoldDB" id="A0A4Y4AW98"/>
<dbReference type="EMBL" id="BJNP01000020">
    <property type="protein sequence ID" value="GEC72511.1"/>
    <property type="molecule type" value="Genomic_DNA"/>
</dbReference>
<evidence type="ECO:0000313" key="10">
    <source>
        <dbReference type="EMBL" id="GEC72511.1"/>
    </source>
</evidence>
<gene>
    <name evidence="10" type="ORF">FFL01_20500</name>
</gene>
<evidence type="ECO:0000256" key="7">
    <source>
        <dbReference type="PROSITE-ProRule" id="PRU01360"/>
    </source>
</evidence>
<feature type="domain" description="TonB-dependent receptor plug" evidence="9">
    <location>
        <begin position="121"/>
        <end position="243"/>
    </location>
</feature>
<dbReference type="OrthoDB" id="9768177at2"/>
<dbReference type="GO" id="GO:0009279">
    <property type="term" value="C:cell outer membrane"/>
    <property type="evidence" value="ECO:0007669"/>
    <property type="project" value="UniProtKB-SubCell"/>
</dbReference>
<evidence type="ECO:0000256" key="6">
    <source>
        <dbReference type="ARBA" id="ARBA00023237"/>
    </source>
</evidence>
<evidence type="ECO:0000256" key="1">
    <source>
        <dbReference type="ARBA" id="ARBA00004571"/>
    </source>
</evidence>
<organism evidence="10 11">
    <name type="scientific">Flavobacterium flevense</name>
    <dbReference type="NCBI Taxonomy" id="983"/>
    <lineage>
        <taxon>Bacteria</taxon>
        <taxon>Pseudomonadati</taxon>
        <taxon>Bacteroidota</taxon>
        <taxon>Flavobacteriia</taxon>
        <taxon>Flavobacteriales</taxon>
        <taxon>Flavobacteriaceae</taxon>
        <taxon>Flavobacterium</taxon>
    </lineage>
</organism>
<sequence length="1100" mass="119930">MKFQLFKNLKTKAFVFTLISFLCFSVSHGQAKSVKGTVTSKGELLFGVNIIIKNTTKGTVTDIDGNFNINASPNDILIVSYLGYQTKEITVGDKSVLKVVLQEDTSKLEEVVVIGYGTVKRKDLTGSVVSLKADDLDKVQTVSFEGALAAKASGVQVVSSEGGPGAGFKIRVRGGSSINASNDPLYVIDGFAIDGTAQGTGLGIGNTSTSPLSAIDPSNIESIEVLKDASATAIYGSRGANGVIIITTKKGKKGRADFNFETYSGFSVISNKIDLLSAQEFVDWRNEYSPWDPNNASDEFVSSYRDQYGNDISLKDPRVVLTDWQDQILRTAYMKNYKLATSGGSDRSSYSASFSYLNQEGIIKTSDFERYNGNLSLDQTINDKLKTGMNIGLGYNKTGGVVSSATENANGRSGIVTNAVLFAPVQGLKRFSDAEYDEDGRLVSLRGGDISNPNYILENDINNGTAYNVYGNIYLEYKILRGLSFKSSLRMNTFGGKNKRYFSEKYGWGKSANGRAFLGTFQGQGITTEQNLNYNKKIGDHSLNITAVYEQQQTSFENVTSASTGFDLPNINLDNLGTATVTLPTQSNYSGNALKSYLSRIQYDYKDRYTLNVSARYDGSSRFAEGKKWGFFPSVGAAWKVNNEEFLKDVNWLSNLKLKASYGETGNTAIGSFRSLASAGLASTIFNGNAINTGVAIDRLSNKDLTWETTSQVDAGISLGLFNSRLNFEVDYYEKETTDLLLEVPLPSTSGYRTAFKNLGAISNKGLEISFHSINVQTDNFKWSSDFNISFNKNKVLDLGGAKEFFITSIGDNQIRTDYVVRVGESLGSIYGLKTAGVYNYSDFAAFDGLTNQEASAKIYADAATQGVAYTDVKYTLKAGVPVSSGQPNINNYRPGLPKFEDQLTVDTNGDGILDAGDGIINSNDRTIIGRAVPKHFGGMTNNFTYKNFDLSVLTSWSYGNDVYNKNIKQATAQDIPFFNKYGSVADRWTPNNPDTDIPGVKGESQAGVSGNAYSSYVEDGSYLRLANITFGYNLHKELVKKIGLKSFRIYGAIDNVFVWTKYSGYDPDVSVGNNQLTPGLDVDSYPKAKTFRIGLNVGF</sequence>
<dbReference type="Pfam" id="PF13715">
    <property type="entry name" value="CarbopepD_reg_2"/>
    <property type="match status" value="1"/>
</dbReference>
<comment type="similarity">
    <text evidence="7">Belongs to the TonB-dependent receptor family.</text>
</comment>
<keyword evidence="11" id="KW-1185">Reference proteome</keyword>
<evidence type="ECO:0000256" key="2">
    <source>
        <dbReference type="ARBA" id="ARBA00022448"/>
    </source>
</evidence>